<keyword evidence="1" id="KW-0732">Signal</keyword>
<feature type="domain" description="Ig-like" evidence="2">
    <location>
        <begin position="33"/>
        <end position="123"/>
    </location>
</feature>
<evidence type="ECO:0000256" key="1">
    <source>
        <dbReference type="SAM" id="SignalP"/>
    </source>
</evidence>
<keyword evidence="4" id="KW-1185">Reference proteome</keyword>
<accession>A0A8D0HBY1</accession>
<reference evidence="3" key="2">
    <citation type="submission" date="2025-09" db="UniProtKB">
        <authorList>
            <consortium name="Ensembl"/>
        </authorList>
    </citation>
    <scope>IDENTIFICATION</scope>
</reference>
<name>A0A8D0HBY1_SPHPU</name>
<protein>
    <recommendedName>
        <fullName evidence="2">Ig-like domain-containing protein</fullName>
    </recommendedName>
</protein>
<dbReference type="Proteomes" id="UP000694392">
    <property type="component" value="Unplaced"/>
</dbReference>
<reference evidence="3" key="1">
    <citation type="submission" date="2025-08" db="UniProtKB">
        <authorList>
            <consortium name="Ensembl"/>
        </authorList>
    </citation>
    <scope>IDENTIFICATION</scope>
</reference>
<dbReference type="InterPro" id="IPR003598">
    <property type="entry name" value="Ig_sub2"/>
</dbReference>
<evidence type="ECO:0000313" key="3">
    <source>
        <dbReference type="Ensembl" id="ENSSPUP00000018659.1"/>
    </source>
</evidence>
<dbReference type="InterPro" id="IPR003599">
    <property type="entry name" value="Ig_sub"/>
</dbReference>
<dbReference type="InterPro" id="IPR007110">
    <property type="entry name" value="Ig-like_dom"/>
</dbReference>
<dbReference type="InterPro" id="IPR036179">
    <property type="entry name" value="Ig-like_dom_sf"/>
</dbReference>
<evidence type="ECO:0000313" key="4">
    <source>
        <dbReference type="Proteomes" id="UP000694392"/>
    </source>
</evidence>
<dbReference type="SMART" id="SM00408">
    <property type="entry name" value="IGc2"/>
    <property type="match status" value="1"/>
</dbReference>
<dbReference type="SMART" id="SM00409">
    <property type="entry name" value="IG"/>
    <property type="match status" value="1"/>
</dbReference>
<dbReference type="GeneTree" id="ENSGT00940000160232"/>
<evidence type="ECO:0000259" key="2">
    <source>
        <dbReference type="PROSITE" id="PS50835"/>
    </source>
</evidence>
<dbReference type="FunFam" id="2.60.40.10:FF:000810">
    <property type="entry name" value="Tyrosine-protein kinase receptor UFO"/>
    <property type="match status" value="1"/>
</dbReference>
<dbReference type="Gene3D" id="2.60.40.10">
    <property type="entry name" value="Immunoglobulins"/>
    <property type="match status" value="1"/>
</dbReference>
<organism evidence="3 4">
    <name type="scientific">Sphenodon punctatus</name>
    <name type="common">Tuatara</name>
    <name type="synonym">Hatteria punctata</name>
    <dbReference type="NCBI Taxonomy" id="8508"/>
    <lineage>
        <taxon>Eukaryota</taxon>
        <taxon>Metazoa</taxon>
        <taxon>Chordata</taxon>
        <taxon>Craniata</taxon>
        <taxon>Vertebrata</taxon>
        <taxon>Euteleostomi</taxon>
        <taxon>Lepidosauria</taxon>
        <taxon>Sphenodontia</taxon>
        <taxon>Sphenodontidae</taxon>
        <taxon>Sphenodon</taxon>
    </lineage>
</organism>
<dbReference type="InterPro" id="IPR013783">
    <property type="entry name" value="Ig-like_fold"/>
</dbReference>
<dbReference type="OMA" id="WWAGMSA"/>
<dbReference type="AlphaFoldDB" id="A0A8D0HBY1"/>
<proteinExistence type="predicted"/>
<dbReference type="Pfam" id="PF13927">
    <property type="entry name" value="Ig_3"/>
    <property type="match status" value="1"/>
</dbReference>
<dbReference type="PROSITE" id="PS50835">
    <property type="entry name" value="IG_LIKE"/>
    <property type="match status" value="1"/>
</dbReference>
<dbReference type="Ensembl" id="ENSSPUT00000019878.1">
    <property type="protein sequence ID" value="ENSSPUP00000018659.1"/>
    <property type="gene ID" value="ENSSPUG00000014400.1"/>
</dbReference>
<sequence length="136" mass="14873">MLWFREMGRSGGHVPCCLLICWWAGMSAAQEGLHFLESPSNLTSSLGKDVKLRCSVQAHGEPPEISWLRDGAALELADSNQVQVPEEEEAWLVISELSIPSVQLMDTGSYQCAVLVNGTEILSGEAYLELEGESCF</sequence>
<dbReference type="SUPFAM" id="SSF48726">
    <property type="entry name" value="Immunoglobulin"/>
    <property type="match status" value="1"/>
</dbReference>
<feature type="chain" id="PRO_5034177251" description="Ig-like domain-containing protein" evidence="1">
    <location>
        <begin position="30"/>
        <end position="136"/>
    </location>
</feature>
<feature type="signal peptide" evidence="1">
    <location>
        <begin position="1"/>
        <end position="29"/>
    </location>
</feature>